<dbReference type="PANTHER" id="PTHR32322">
    <property type="entry name" value="INNER MEMBRANE TRANSPORTER"/>
    <property type="match status" value="1"/>
</dbReference>
<name>A0A0P1I651_9RHOB</name>
<dbReference type="RefSeq" id="WP_058310652.1">
    <property type="nucleotide sequence ID" value="NZ_CYTW01000001.1"/>
</dbReference>
<keyword evidence="3 5" id="KW-1133">Transmembrane helix</keyword>
<dbReference type="PANTHER" id="PTHR32322:SF9">
    <property type="entry name" value="AMINO-ACID METABOLITE EFFLUX PUMP-RELATED"/>
    <property type="match status" value="1"/>
</dbReference>
<keyword evidence="2 5" id="KW-0812">Transmembrane</keyword>
<feature type="transmembrane region" description="Helical" evidence="5">
    <location>
        <begin position="277"/>
        <end position="298"/>
    </location>
</feature>
<sequence>MTDSKQTSLTSRAWAELFLLGFVWGGVFLAARLALNEVGVLTAVAHRTFWAALILWCVVLLKRQKLPTGLRVWGAFLGMGLLNNIIPFTLLNWSQLYIESGLASIFNATTAIFGVLVAAFFFVDEKLTKRKVIGVSVGFLGVATTIGLENITRLDLTSLAQLAALGATLSYAFAGVWARKRLIGMPPEMAAAGMLTMSSVVALPLAWMVDGPFRMDLMPVTWIALIYYASIATAGAYLLYYRVLAMAGSGNLMLVTLLIPPFAILLGALVLDETLPANAFAGFALLSLGLVILDGRLVTRIFKPSTQ</sequence>
<accession>A0A0P1I651</accession>
<feature type="transmembrane region" description="Helical" evidence="5">
    <location>
        <begin position="12"/>
        <end position="34"/>
    </location>
</feature>
<organism evidence="7 8">
    <name type="scientific">Shimia thalassica</name>
    <dbReference type="NCBI Taxonomy" id="1715693"/>
    <lineage>
        <taxon>Bacteria</taxon>
        <taxon>Pseudomonadati</taxon>
        <taxon>Pseudomonadota</taxon>
        <taxon>Alphaproteobacteria</taxon>
        <taxon>Rhodobacterales</taxon>
        <taxon>Roseobacteraceae</taxon>
    </lineage>
</organism>
<comment type="subcellular location">
    <subcellularLocation>
        <location evidence="1">Membrane</location>
        <topology evidence="1">Multi-pass membrane protein</topology>
    </subcellularLocation>
</comment>
<feature type="transmembrane region" description="Helical" evidence="5">
    <location>
        <begin position="105"/>
        <end position="123"/>
    </location>
</feature>
<feature type="transmembrane region" description="Helical" evidence="5">
    <location>
        <begin position="252"/>
        <end position="271"/>
    </location>
</feature>
<keyword evidence="8" id="KW-1185">Reference proteome</keyword>
<protein>
    <submittedName>
        <fullName evidence="7">Putative DMT superfamily transporter inner membrane protein</fullName>
    </submittedName>
</protein>
<evidence type="ECO:0000256" key="2">
    <source>
        <dbReference type="ARBA" id="ARBA00022692"/>
    </source>
</evidence>
<dbReference type="InterPro" id="IPR050638">
    <property type="entry name" value="AA-Vitamin_Transporters"/>
</dbReference>
<evidence type="ECO:0000259" key="6">
    <source>
        <dbReference type="Pfam" id="PF00892"/>
    </source>
</evidence>
<dbReference type="STRING" id="1715693.PH7735_01533"/>
<evidence type="ECO:0000256" key="4">
    <source>
        <dbReference type="ARBA" id="ARBA00023136"/>
    </source>
</evidence>
<evidence type="ECO:0000256" key="5">
    <source>
        <dbReference type="SAM" id="Phobius"/>
    </source>
</evidence>
<feature type="transmembrane region" description="Helical" evidence="5">
    <location>
        <begin position="158"/>
        <end position="178"/>
    </location>
</feature>
<proteinExistence type="predicted"/>
<evidence type="ECO:0000313" key="7">
    <source>
        <dbReference type="EMBL" id="CUJ92878.1"/>
    </source>
</evidence>
<dbReference type="GO" id="GO:0016020">
    <property type="term" value="C:membrane"/>
    <property type="evidence" value="ECO:0007669"/>
    <property type="project" value="UniProtKB-SubCell"/>
</dbReference>
<dbReference type="AlphaFoldDB" id="A0A0P1I651"/>
<feature type="domain" description="EamA" evidence="6">
    <location>
        <begin position="160"/>
        <end position="292"/>
    </location>
</feature>
<dbReference type="Pfam" id="PF00892">
    <property type="entry name" value="EamA"/>
    <property type="match status" value="2"/>
</dbReference>
<reference evidence="7" key="1">
    <citation type="submission" date="2015-09" db="EMBL/GenBank/DDBJ databases">
        <authorList>
            <consortium name="Swine Surveillance"/>
        </authorList>
    </citation>
    <scope>NUCLEOTIDE SEQUENCE [LARGE SCALE GENOMIC DNA]</scope>
    <source>
        <strain evidence="7">CECT 7735</strain>
    </source>
</reference>
<dbReference type="InterPro" id="IPR000620">
    <property type="entry name" value="EamA_dom"/>
</dbReference>
<dbReference type="InterPro" id="IPR037185">
    <property type="entry name" value="EmrE-like"/>
</dbReference>
<feature type="transmembrane region" description="Helical" evidence="5">
    <location>
        <begin position="40"/>
        <end position="61"/>
    </location>
</feature>
<keyword evidence="4 5" id="KW-0472">Membrane</keyword>
<dbReference type="SUPFAM" id="SSF103481">
    <property type="entry name" value="Multidrug resistance efflux transporter EmrE"/>
    <property type="match status" value="2"/>
</dbReference>
<feature type="transmembrane region" description="Helical" evidence="5">
    <location>
        <begin position="73"/>
        <end position="93"/>
    </location>
</feature>
<feature type="transmembrane region" description="Helical" evidence="5">
    <location>
        <begin position="221"/>
        <end position="240"/>
    </location>
</feature>
<feature type="transmembrane region" description="Helical" evidence="5">
    <location>
        <begin position="190"/>
        <end position="209"/>
    </location>
</feature>
<evidence type="ECO:0000313" key="8">
    <source>
        <dbReference type="Proteomes" id="UP000051870"/>
    </source>
</evidence>
<feature type="transmembrane region" description="Helical" evidence="5">
    <location>
        <begin position="132"/>
        <end position="152"/>
    </location>
</feature>
<dbReference type="EMBL" id="CYTW01000001">
    <property type="protein sequence ID" value="CUJ92878.1"/>
    <property type="molecule type" value="Genomic_DNA"/>
</dbReference>
<gene>
    <name evidence="7" type="ORF">PH7735_01533</name>
</gene>
<dbReference type="Proteomes" id="UP000051870">
    <property type="component" value="Unassembled WGS sequence"/>
</dbReference>
<dbReference type="GeneID" id="83880585"/>
<feature type="domain" description="EamA" evidence="6">
    <location>
        <begin position="17"/>
        <end position="145"/>
    </location>
</feature>
<evidence type="ECO:0000256" key="1">
    <source>
        <dbReference type="ARBA" id="ARBA00004141"/>
    </source>
</evidence>
<evidence type="ECO:0000256" key="3">
    <source>
        <dbReference type="ARBA" id="ARBA00022989"/>
    </source>
</evidence>